<proteinExistence type="predicted"/>
<evidence type="ECO:0000313" key="2">
    <source>
        <dbReference type="Proteomes" id="UP000076502"/>
    </source>
</evidence>
<organism evidence="1 2">
    <name type="scientific">Dufourea novaeangliae</name>
    <name type="common">Sweat bee</name>
    <dbReference type="NCBI Taxonomy" id="178035"/>
    <lineage>
        <taxon>Eukaryota</taxon>
        <taxon>Metazoa</taxon>
        <taxon>Ecdysozoa</taxon>
        <taxon>Arthropoda</taxon>
        <taxon>Hexapoda</taxon>
        <taxon>Insecta</taxon>
        <taxon>Pterygota</taxon>
        <taxon>Neoptera</taxon>
        <taxon>Endopterygota</taxon>
        <taxon>Hymenoptera</taxon>
        <taxon>Apocrita</taxon>
        <taxon>Aculeata</taxon>
        <taxon>Apoidea</taxon>
        <taxon>Anthophila</taxon>
        <taxon>Halictidae</taxon>
        <taxon>Rophitinae</taxon>
        <taxon>Dufourea</taxon>
    </lineage>
</organism>
<dbReference type="Proteomes" id="UP000076502">
    <property type="component" value="Unassembled WGS sequence"/>
</dbReference>
<dbReference type="EMBL" id="KQ435150">
    <property type="protein sequence ID" value="KZC14909.1"/>
    <property type="molecule type" value="Genomic_DNA"/>
</dbReference>
<name>A0A154PSL9_DUFNO</name>
<sequence>MSMCTCSHLPDGTLKHPGGAETCLDIFERWHCTQARAQVRQSALTDGQTYRSVTSLTVALTPGCARRCTESHAFRLKSLVTNGRTVRVDTS</sequence>
<accession>A0A154PSL9</accession>
<dbReference type="AlphaFoldDB" id="A0A154PSL9"/>
<protein>
    <submittedName>
        <fullName evidence="1">Uncharacterized protein</fullName>
    </submittedName>
</protein>
<keyword evidence="2" id="KW-1185">Reference proteome</keyword>
<reference evidence="1 2" key="1">
    <citation type="submission" date="2015-07" db="EMBL/GenBank/DDBJ databases">
        <title>The genome of Dufourea novaeangliae.</title>
        <authorList>
            <person name="Pan H."/>
            <person name="Kapheim K."/>
        </authorList>
    </citation>
    <scope>NUCLEOTIDE SEQUENCE [LARGE SCALE GENOMIC DNA]</scope>
    <source>
        <strain evidence="1">0120121106</strain>
        <tissue evidence="1">Whole body</tissue>
    </source>
</reference>
<gene>
    <name evidence="1" type="ORF">WN55_07940</name>
</gene>
<evidence type="ECO:0000313" key="1">
    <source>
        <dbReference type="EMBL" id="KZC14909.1"/>
    </source>
</evidence>